<name>A7EF27_SCLS1</name>
<dbReference type="EMBL" id="CH476624">
    <property type="protein sequence ID" value="EDO01443.1"/>
    <property type="molecule type" value="Genomic_DNA"/>
</dbReference>
<dbReference type="HOGENOM" id="CLU_2672587_0_0_1"/>
<protein>
    <submittedName>
        <fullName evidence="1">Uncharacterized protein</fullName>
    </submittedName>
</protein>
<organism evidence="1 2">
    <name type="scientific">Sclerotinia sclerotiorum (strain ATCC 18683 / 1980 / Ss-1)</name>
    <name type="common">White mold</name>
    <name type="synonym">Whetzelinia sclerotiorum</name>
    <dbReference type="NCBI Taxonomy" id="665079"/>
    <lineage>
        <taxon>Eukaryota</taxon>
        <taxon>Fungi</taxon>
        <taxon>Dikarya</taxon>
        <taxon>Ascomycota</taxon>
        <taxon>Pezizomycotina</taxon>
        <taxon>Leotiomycetes</taxon>
        <taxon>Helotiales</taxon>
        <taxon>Sclerotiniaceae</taxon>
        <taxon>Sclerotinia</taxon>
    </lineage>
</organism>
<accession>A7EF27</accession>
<proteinExistence type="predicted"/>
<reference evidence="2" key="1">
    <citation type="journal article" date="2011" name="PLoS Genet.">
        <title>Genomic analysis of the necrotrophic fungal pathogens Sclerotinia sclerotiorum and Botrytis cinerea.</title>
        <authorList>
            <person name="Amselem J."/>
            <person name="Cuomo C.A."/>
            <person name="van Kan J.A."/>
            <person name="Viaud M."/>
            <person name="Benito E.P."/>
            <person name="Couloux A."/>
            <person name="Coutinho P.M."/>
            <person name="de Vries R.P."/>
            <person name="Dyer P.S."/>
            <person name="Fillinger S."/>
            <person name="Fournier E."/>
            <person name="Gout L."/>
            <person name="Hahn M."/>
            <person name="Kohn L."/>
            <person name="Lapalu N."/>
            <person name="Plummer K.M."/>
            <person name="Pradier J.M."/>
            <person name="Quevillon E."/>
            <person name="Sharon A."/>
            <person name="Simon A."/>
            <person name="ten Have A."/>
            <person name="Tudzynski B."/>
            <person name="Tudzynski P."/>
            <person name="Wincker P."/>
            <person name="Andrew M."/>
            <person name="Anthouard V."/>
            <person name="Beever R.E."/>
            <person name="Beffa R."/>
            <person name="Benoit I."/>
            <person name="Bouzid O."/>
            <person name="Brault B."/>
            <person name="Chen Z."/>
            <person name="Choquer M."/>
            <person name="Collemare J."/>
            <person name="Cotton P."/>
            <person name="Danchin E.G."/>
            <person name="Da Silva C."/>
            <person name="Gautier A."/>
            <person name="Giraud C."/>
            <person name="Giraud T."/>
            <person name="Gonzalez C."/>
            <person name="Grossetete S."/>
            <person name="Guldener U."/>
            <person name="Henrissat B."/>
            <person name="Howlett B.J."/>
            <person name="Kodira C."/>
            <person name="Kretschmer M."/>
            <person name="Lappartient A."/>
            <person name="Leroch M."/>
            <person name="Levis C."/>
            <person name="Mauceli E."/>
            <person name="Neuveglise C."/>
            <person name="Oeser B."/>
            <person name="Pearson M."/>
            <person name="Poulain J."/>
            <person name="Poussereau N."/>
            <person name="Quesneville H."/>
            <person name="Rascle C."/>
            <person name="Schumacher J."/>
            <person name="Segurens B."/>
            <person name="Sexton A."/>
            <person name="Silva E."/>
            <person name="Sirven C."/>
            <person name="Soanes D.M."/>
            <person name="Talbot N.J."/>
            <person name="Templeton M."/>
            <person name="Yandava C."/>
            <person name="Yarden O."/>
            <person name="Zeng Q."/>
            <person name="Rollins J.A."/>
            <person name="Lebrun M.H."/>
            <person name="Dickman M."/>
        </authorList>
    </citation>
    <scope>NUCLEOTIDE SEQUENCE [LARGE SCALE GENOMIC DNA]</scope>
    <source>
        <strain evidence="2">ATCC 18683 / 1980 / Ss-1</strain>
    </source>
</reference>
<dbReference type="GeneID" id="5491617"/>
<evidence type="ECO:0000313" key="1">
    <source>
        <dbReference type="EMBL" id="EDO01443.1"/>
    </source>
</evidence>
<gene>
    <name evidence="1" type="ORF">SS1G_03918</name>
</gene>
<evidence type="ECO:0000313" key="2">
    <source>
        <dbReference type="Proteomes" id="UP000001312"/>
    </source>
</evidence>
<dbReference type="Proteomes" id="UP000001312">
    <property type="component" value="Unassembled WGS sequence"/>
</dbReference>
<dbReference type="AlphaFoldDB" id="A7EF27"/>
<keyword evidence="2" id="KW-1185">Reference proteome</keyword>
<sequence length="75" mass="8788">MKHSRKLKEEPIWVKGIRIVEKSINKGCSFELEVTWHDEQADKYDVSNGWSVLGIKNTMQSKAKHYATMIRQEPK</sequence>
<dbReference type="KEGG" id="ssl:SS1G_03918"/>
<dbReference type="InParanoid" id="A7EF27"/>
<dbReference type="RefSeq" id="XP_001595828.1">
    <property type="nucleotide sequence ID" value="XM_001595778.1"/>
</dbReference>